<gene>
    <name evidence="1" type="ORF">ERS075579_01868</name>
</gene>
<protein>
    <recommendedName>
        <fullName evidence="3">Transmembrane protein</fullName>
    </recommendedName>
</protein>
<dbReference type="EMBL" id="CSWP01000003">
    <property type="protein sequence ID" value="CPV47295.1"/>
    <property type="molecule type" value="Genomic_DNA"/>
</dbReference>
<reference evidence="1 2" key="1">
    <citation type="submission" date="2015-03" db="EMBL/GenBank/DDBJ databases">
        <authorList>
            <person name="Murphy D."/>
        </authorList>
    </citation>
    <scope>NUCLEOTIDE SEQUENCE [LARGE SCALE GENOMIC DNA]</scope>
    <source>
        <strain evidence="1 2">PAP088</strain>
    </source>
</reference>
<accession>A0A0U1A0Y1</accession>
<proteinExistence type="predicted"/>
<organism evidence="1 2">
    <name type="scientific">Mycobacteroides abscessus</name>
    <dbReference type="NCBI Taxonomy" id="36809"/>
    <lineage>
        <taxon>Bacteria</taxon>
        <taxon>Bacillati</taxon>
        <taxon>Actinomycetota</taxon>
        <taxon>Actinomycetes</taxon>
        <taxon>Mycobacteriales</taxon>
        <taxon>Mycobacteriaceae</taxon>
        <taxon>Mycobacteroides</taxon>
    </lineage>
</organism>
<dbReference type="AlphaFoldDB" id="A0A0U1A0Y1"/>
<name>A0A0U1A0Y1_9MYCO</name>
<dbReference type="RefSeq" id="WP_016343637.1">
    <property type="nucleotide sequence ID" value="NZ_AP022621.1"/>
</dbReference>
<evidence type="ECO:0000313" key="1">
    <source>
        <dbReference type="EMBL" id="CPV47295.1"/>
    </source>
</evidence>
<evidence type="ECO:0000313" key="2">
    <source>
        <dbReference type="Proteomes" id="UP000045782"/>
    </source>
</evidence>
<dbReference type="Proteomes" id="UP000045782">
    <property type="component" value="Unassembled WGS sequence"/>
</dbReference>
<evidence type="ECO:0008006" key="3">
    <source>
        <dbReference type="Google" id="ProtNLM"/>
    </source>
</evidence>
<sequence length="74" mass="7699">MRSVFDIRNVIAALLGSFGLILIGVGIHDASAHNLAKAGGNVNLWTGIALTVVAAACVVWAVRRPVQVDTSDES</sequence>